<comment type="caution">
    <text evidence="2">The sequence shown here is derived from an EMBL/GenBank/DDBJ whole genome shotgun (WGS) entry which is preliminary data.</text>
</comment>
<dbReference type="RefSeq" id="WP_214175047.1">
    <property type="nucleotide sequence ID" value="NZ_JAHCVK010000002.1"/>
</dbReference>
<protein>
    <recommendedName>
        <fullName evidence="4">Lipoprotein</fullName>
    </recommendedName>
</protein>
<proteinExistence type="predicted"/>
<reference evidence="2 3" key="1">
    <citation type="submission" date="2021-05" db="EMBL/GenBank/DDBJ databases">
        <title>The draft genome of Geobacter luticola JCM 17780.</title>
        <authorList>
            <person name="Xu Z."/>
            <person name="Masuda Y."/>
            <person name="Itoh H."/>
            <person name="Senoo K."/>
        </authorList>
    </citation>
    <scope>NUCLEOTIDE SEQUENCE [LARGE SCALE GENOMIC DNA]</scope>
    <source>
        <strain evidence="2 3">JCM 17780</strain>
    </source>
</reference>
<name>A0ABS5SCG0_9BACT</name>
<keyword evidence="3" id="KW-1185">Reference proteome</keyword>
<feature type="signal peptide" evidence="1">
    <location>
        <begin position="1"/>
        <end position="35"/>
    </location>
</feature>
<sequence length="160" mass="17481">MQEIFAINKLLRRGICLCVMALFVGCAGTSQVVQAPVFYEQDCQSAIRSGTRALADFSREQVSAAKDVRIPDYAKARGDLARALVSLQPERQNPSKPVYEQAAVCFETALAAMDRIIVAQGKGDKNGADIGWEMMDQSIKSLLLVLDSQKESAGKVTVRR</sequence>
<keyword evidence="1" id="KW-0732">Signal</keyword>
<dbReference type="EMBL" id="JAHCVK010000002">
    <property type="protein sequence ID" value="MBT0653065.1"/>
    <property type="molecule type" value="Genomic_DNA"/>
</dbReference>
<feature type="chain" id="PRO_5045443865" description="Lipoprotein" evidence="1">
    <location>
        <begin position="36"/>
        <end position="160"/>
    </location>
</feature>
<gene>
    <name evidence="2" type="ORF">KI810_08365</name>
</gene>
<evidence type="ECO:0000256" key="1">
    <source>
        <dbReference type="SAM" id="SignalP"/>
    </source>
</evidence>
<accession>A0ABS5SCG0</accession>
<evidence type="ECO:0000313" key="2">
    <source>
        <dbReference type="EMBL" id="MBT0653065.1"/>
    </source>
</evidence>
<organism evidence="2 3">
    <name type="scientific">Geomobilimonas luticola</name>
    <dbReference type="NCBI Taxonomy" id="1114878"/>
    <lineage>
        <taxon>Bacteria</taxon>
        <taxon>Pseudomonadati</taxon>
        <taxon>Thermodesulfobacteriota</taxon>
        <taxon>Desulfuromonadia</taxon>
        <taxon>Geobacterales</taxon>
        <taxon>Geobacteraceae</taxon>
        <taxon>Geomobilimonas</taxon>
    </lineage>
</organism>
<dbReference type="Proteomes" id="UP000756860">
    <property type="component" value="Unassembled WGS sequence"/>
</dbReference>
<evidence type="ECO:0000313" key="3">
    <source>
        <dbReference type="Proteomes" id="UP000756860"/>
    </source>
</evidence>
<evidence type="ECO:0008006" key="4">
    <source>
        <dbReference type="Google" id="ProtNLM"/>
    </source>
</evidence>